<name>A0ABY5HJ87_9GAMM</name>
<organism evidence="2 3">
    <name type="scientific">Marinobacterium rhizophilum</name>
    <dbReference type="NCBI Taxonomy" id="420402"/>
    <lineage>
        <taxon>Bacteria</taxon>
        <taxon>Pseudomonadati</taxon>
        <taxon>Pseudomonadota</taxon>
        <taxon>Gammaproteobacteria</taxon>
        <taxon>Oceanospirillales</taxon>
        <taxon>Oceanospirillaceae</taxon>
        <taxon>Marinobacterium</taxon>
    </lineage>
</organism>
<evidence type="ECO:0000313" key="3">
    <source>
        <dbReference type="Proteomes" id="UP001058461"/>
    </source>
</evidence>
<accession>A0ABY5HJ87</accession>
<dbReference type="EMBL" id="CP073347">
    <property type="protein sequence ID" value="UTW12174.1"/>
    <property type="molecule type" value="Genomic_DNA"/>
</dbReference>
<reference evidence="2" key="1">
    <citation type="submission" date="2021-04" db="EMBL/GenBank/DDBJ databases">
        <title>Oceanospirillales bacteria with DddD are important DMSP degraders in coastal seawater.</title>
        <authorList>
            <person name="Liu J."/>
        </authorList>
    </citation>
    <scope>NUCLEOTIDE SEQUENCE</scope>
    <source>
        <strain evidence="2">D13-1</strain>
    </source>
</reference>
<keyword evidence="1" id="KW-0812">Transmembrane</keyword>
<evidence type="ECO:0000313" key="2">
    <source>
        <dbReference type="EMBL" id="UTW12174.1"/>
    </source>
</evidence>
<dbReference type="Proteomes" id="UP001058461">
    <property type="component" value="Chromosome"/>
</dbReference>
<feature type="transmembrane region" description="Helical" evidence="1">
    <location>
        <begin position="87"/>
        <end position="108"/>
    </location>
</feature>
<evidence type="ECO:0008006" key="4">
    <source>
        <dbReference type="Google" id="ProtNLM"/>
    </source>
</evidence>
<keyword evidence="1" id="KW-0472">Membrane</keyword>
<evidence type="ECO:0000256" key="1">
    <source>
        <dbReference type="SAM" id="Phobius"/>
    </source>
</evidence>
<dbReference type="RefSeq" id="WP_255854233.1">
    <property type="nucleotide sequence ID" value="NZ_CP073347.1"/>
</dbReference>
<sequence>MADKIPNPVSYDPKKDVFCCQQKRFGLNYRKRFTSAQDALLYVQQNPASCPLLQPHLLQLNDYHYGHWARQLEVVQRHPRHLAPSRLVWLLHLLALLLCVPLVGAMTGTGRWHPPGWLLSPLQTLADRLSLDWHWRVELPLFWLVLPPVMLLAWTLSRALVRGIRDADLHHGLRIGLLWLLPLLYVALYLLAYVISAWLLRS</sequence>
<feature type="transmembrane region" description="Helical" evidence="1">
    <location>
        <begin position="173"/>
        <end position="200"/>
    </location>
</feature>
<gene>
    <name evidence="2" type="ORF">KDW95_00320</name>
</gene>
<feature type="transmembrane region" description="Helical" evidence="1">
    <location>
        <begin position="141"/>
        <end position="161"/>
    </location>
</feature>
<proteinExistence type="predicted"/>
<keyword evidence="3" id="KW-1185">Reference proteome</keyword>
<protein>
    <recommendedName>
        <fullName evidence="4">DUF805 domain-containing protein</fullName>
    </recommendedName>
</protein>
<keyword evidence="1" id="KW-1133">Transmembrane helix</keyword>